<reference evidence="1 2" key="1">
    <citation type="submission" date="2018-11" db="EMBL/GenBank/DDBJ databases">
        <authorList>
            <consortium name="Pathogen Informatics"/>
        </authorList>
    </citation>
    <scope>NUCLEOTIDE SEQUENCE [LARGE SCALE GENOMIC DNA]</scope>
</reference>
<gene>
    <name evidence="1" type="ORF">DILT_LOCUS8774</name>
</gene>
<dbReference type="OrthoDB" id="74314at2759"/>
<dbReference type="AlphaFoldDB" id="A0A3P7LPQ0"/>
<organism evidence="1 2">
    <name type="scientific">Dibothriocephalus latus</name>
    <name type="common">Fish tapeworm</name>
    <name type="synonym">Diphyllobothrium latum</name>
    <dbReference type="NCBI Taxonomy" id="60516"/>
    <lineage>
        <taxon>Eukaryota</taxon>
        <taxon>Metazoa</taxon>
        <taxon>Spiralia</taxon>
        <taxon>Lophotrochozoa</taxon>
        <taxon>Platyhelminthes</taxon>
        <taxon>Cestoda</taxon>
        <taxon>Eucestoda</taxon>
        <taxon>Diphyllobothriidea</taxon>
        <taxon>Diphyllobothriidae</taxon>
        <taxon>Dibothriocephalus</taxon>
    </lineage>
</organism>
<dbReference type="EMBL" id="UYRU01055163">
    <property type="protein sequence ID" value="VDN12943.1"/>
    <property type="molecule type" value="Genomic_DNA"/>
</dbReference>
<dbReference type="Proteomes" id="UP000281553">
    <property type="component" value="Unassembled WGS sequence"/>
</dbReference>
<protein>
    <recommendedName>
        <fullName evidence="3">GRAM domain-containing protein</fullName>
    </recommendedName>
</protein>
<proteinExistence type="predicted"/>
<name>A0A3P7LPQ0_DIBLA</name>
<keyword evidence="2" id="KW-1185">Reference proteome</keyword>
<evidence type="ECO:0008006" key="3">
    <source>
        <dbReference type="Google" id="ProtNLM"/>
    </source>
</evidence>
<sequence length="248" mass="27301">MPTFIMSFIVVTFDADFAYLLSKHPSIFRVAAALESAVMRPADHRRHLEPSAAVLSTAPAASSVNEFPLHELVAWLHKFVEKVGAENLLAEKCISDLQDKIEGIMEGHLMNLADVYTEVKKIPKTKKSLLNLGGYDCLPCQLLADGRAERGDWPQVDDLLSSQAGALVAVSSSSSSLPRDLLSDDLENSGNFGRALLPAQGALFVTNYRVIFIGVPKDPYRKFLGFLPDLLLDETNNSCSMFYKLRTL</sequence>
<accession>A0A3P7LPQ0</accession>
<evidence type="ECO:0000313" key="1">
    <source>
        <dbReference type="EMBL" id="VDN12943.1"/>
    </source>
</evidence>
<evidence type="ECO:0000313" key="2">
    <source>
        <dbReference type="Proteomes" id="UP000281553"/>
    </source>
</evidence>